<gene>
    <name evidence="2" type="ORF">K469DRAFT_711838</name>
</gene>
<dbReference type="Gene3D" id="1.10.510.10">
    <property type="entry name" value="Transferase(Phosphotransferase) domain 1"/>
    <property type="match status" value="1"/>
</dbReference>
<evidence type="ECO:0000313" key="3">
    <source>
        <dbReference type="Proteomes" id="UP000800200"/>
    </source>
</evidence>
<dbReference type="GO" id="GO:0005524">
    <property type="term" value="F:ATP binding"/>
    <property type="evidence" value="ECO:0007669"/>
    <property type="project" value="InterPro"/>
</dbReference>
<dbReference type="InterPro" id="IPR011009">
    <property type="entry name" value="Kinase-like_dom_sf"/>
</dbReference>
<dbReference type="Gene3D" id="3.30.200.20">
    <property type="entry name" value="Phosphorylase Kinase, domain 1"/>
    <property type="match status" value="1"/>
</dbReference>
<dbReference type="Proteomes" id="UP000800200">
    <property type="component" value="Unassembled WGS sequence"/>
</dbReference>
<organism evidence="2 3">
    <name type="scientific">Zopfia rhizophila CBS 207.26</name>
    <dbReference type="NCBI Taxonomy" id="1314779"/>
    <lineage>
        <taxon>Eukaryota</taxon>
        <taxon>Fungi</taxon>
        <taxon>Dikarya</taxon>
        <taxon>Ascomycota</taxon>
        <taxon>Pezizomycotina</taxon>
        <taxon>Dothideomycetes</taxon>
        <taxon>Dothideomycetes incertae sedis</taxon>
        <taxon>Zopfiaceae</taxon>
        <taxon>Zopfia</taxon>
    </lineage>
</organism>
<dbReference type="PROSITE" id="PS50011">
    <property type="entry name" value="PROTEIN_KINASE_DOM"/>
    <property type="match status" value="1"/>
</dbReference>
<sequence>MRQQLLEDIDTNCKSVGVYGVRGALFQVRLKSYRYTVAAKCTSLDSIYHPKREATIYKHPRPIQGIHVPVHLGNIDLDRPYFYDGITEPVHMTFLSFGGKLISQRLTAENRQCVTQQVSCSVRAIHNLGVLHKDLRPRNML</sequence>
<accession>A0A6A6DUG6</accession>
<keyword evidence="3" id="KW-1185">Reference proteome</keyword>
<dbReference type="AlphaFoldDB" id="A0A6A6DUG6"/>
<reference evidence="2" key="1">
    <citation type="journal article" date="2020" name="Stud. Mycol.">
        <title>101 Dothideomycetes genomes: a test case for predicting lifestyles and emergence of pathogens.</title>
        <authorList>
            <person name="Haridas S."/>
            <person name="Albert R."/>
            <person name="Binder M."/>
            <person name="Bloem J."/>
            <person name="Labutti K."/>
            <person name="Salamov A."/>
            <person name="Andreopoulos B."/>
            <person name="Baker S."/>
            <person name="Barry K."/>
            <person name="Bills G."/>
            <person name="Bluhm B."/>
            <person name="Cannon C."/>
            <person name="Castanera R."/>
            <person name="Culley D."/>
            <person name="Daum C."/>
            <person name="Ezra D."/>
            <person name="Gonzalez J."/>
            <person name="Henrissat B."/>
            <person name="Kuo A."/>
            <person name="Liang C."/>
            <person name="Lipzen A."/>
            <person name="Lutzoni F."/>
            <person name="Magnuson J."/>
            <person name="Mondo S."/>
            <person name="Nolan M."/>
            <person name="Ohm R."/>
            <person name="Pangilinan J."/>
            <person name="Park H.-J."/>
            <person name="Ramirez L."/>
            <person name="Alfaro M."/>
            <person name="Sun H."/>
            <person name="Tritt A."/>
            <person name="Yoshinaga Y."/>
            <person name="Zwiers L.-H."/>
            <person name="Turgeon B."/>
            <person name="Goodwin S."/>
            <person name="Spatafora J."/>
            <person name="Crous P."/>
            <person name="Grigoriev I."/>
        </authorList>
    </citation>
    <scope>NUCLEOTIDE SEQUENCE</scope>
    <source>
        <strain evidence="2">CBS 207.26</strain>
    </source>
</reference>
<protein>
    <recommendedName>
        <fullName evidence="1">Protein kinase domain-containing protein</fullName>
    </recommendedName>
</protein>
<dbReference type="SUPFAM" id="SSF56112">
    <property type="entry name" value="Protein kinase-like (PK-like)"/>
    <property type="match status" value="1"/>
</dbReference>
<proteinExistence type="predicted"/>
<name>A0A6A6DUG6_9PEZI</name>
<dbReference type="InterPro" id="IPR000719">
    <property type="entry name" value="Prot_kinase_dom"/>
</dbReference>
<dbReference type="GO" id="GO:0004672">
    <property type="term" value="F:protein kinase activity"/>
    <property type="evidence" value="ECO:0007669"/>
    <property type="project" value="InterPro"/>
</dbReference>
<dbReference type="EMBL" id="ML994647">
    <property type="protein sequence ID" value="KAF2182683.1"/>
    <property type="molecule type" value="Genomic_DNA"/>
</dbReference>
<evidence type="ECO:0000259" key="1">
    <source>
        <dbReference type="PROSITE" id="PS50011"/>
    </source>
</evidence>
<dbReference type="OrthoDB" id="3944001at2759"/>
<feature type="domain" description="Protein kinase" evidence="1">
    <location>
        <begin position="1"/>
        <end position="141"/>
    </location>
</feature>
<evidence type="ECO:0000313" key="2">
    <source>
        <dbReference type="EMBL" id="KAF2182683.1"/>
    </source>
</evidence>